<comment type="similarity">
    <text evidence="2">Belongs to the bacterial solute-binding protein 5 family.</text>
</comment>
<dbReference type="EMBL" id="JACEIO010000007">
    <property type="protein sequence ID" value="MBA4536451.1"/>
    <property type="molecule type" value="Genomic_DNA"/>
</dbReference>
<keyword evidence="5" id="KW-0653">Protein transport</keyword>
<keyword evidence="12" id="KW-1185">Reference proteome</keyword>
<evidence type="ECO:0000256" key="1">
    <source>
        <dbReference type="ARBA" id="ARBA00004193"/>
    </source>
</evidence>
<dbReference type="InterPro" id="IPR039424">
    <property type="entry name" value="SBP_5"/>
</dbReference>
<proteinExistence type="inferred from homology"/>
<feature type="chain" id="PRO_5038310124" evidence="8">
    <location>
        <begin position="21"/>
        <end position="546"/>
    </location>
</feature>
<feature type="domain" description="Solute-binding protein family 5" evidence="9">
    <location>
        <begin position="86"/>
        <end position="468"/>
    </location>
</feature>
<dbReference type="GO" id="GO:0030288">
    <property type="term" value="C:outer membrane-bounded periplasmic space"/>
    <property type="evidence" value="ECO:0007669"/>
    <property type="project" value="UniProtKB-ARBA"/>
</dbReference>
<dbReference type="Pfam" id="PF00496">
    <property type="entry name" value="SBP_bac_5"/>
    <property type="match status" value="1"/>
</dbReference>
<dbReference type="FunFam" id="3.90.76.10:FF:000001">
    <property type="entry name" value="Oligopeptide ABC transporter substrate-binding protein"/>
    <property type="match status" value="1"/>
</dbReference>
<dbReference type="InterPro" id="IPR000914">
    <property type="entry name" value="SBP_5_dom"/>
</dbReference>
<dbReference type="PIRSF" id="PIRSF002741">
    <property type="entry name" value="MppA"/>
    <property type="match status" value="1"/>
</dbReference>
<protein>
    <submittedName>
        <fullName evidence="11">Peptide ABC transporter substrate-binding protein</fullName>
    </submittedName>
</protein>
<dbReference type="PANTHER" id="PTHR30290:SF79">
    <property type="entry name" value="DIPEPTIDE-BINDING PROTEIN DPPE"/>
    <property type="match status" value="1"/>
</dbReference>
<evidence type="ECO:0000313" key="13">
    <source>
        <dbReference type="Proteomes" id="UP000570010"/>
    </source>
</evidence>
<name>A0A6B3VS27_9BACI</name>
<dbReference type="InterPro" id="IPR030678">
    <property type="entry name" value="Peptide/Ni-bd"/>
</dbReference>
<dbReference type="FunFam" id="3.10.105.10:FF:000001">
    <property type="entry name" value="Oligopeptide ABC transporter, oligopeptide-binding protein"/>
    <property type="match status" value="1"/>
</dbReference>
<evidence type="ECO:0000256" key="3">
    <source>
        <dbReference type="ARBA" id="ARBA00022448"/>
    </source>
</evidence>
<evidence type="ECO:0000256" key="7">
    <source>
        <dbReference type="ARBA" id="ARBA00023288"/>
    </source>
</evidence>
<reference evidence="11 12" key="1">
    <citation type="submission" date="2020-02" db="EMBL/GenBank/DDBJ databases">
        <title>Bacillus aquiflavi sp. nov., isolated from yellow water of strong flavor Chinese baijiu in Yibin region of China.</title>
        <authorList>
            <person name="Xie J."/>
        </authorList>
    </citation>
    <scope>NUCLEOTIDE SEQUENCE [LARGE SCALE GENOMIC DNA]</scope>
    <source>
        <strain evidence="11 12">3H-10</strain>
    </source>
</reference>
<dbReference type="RefSeq" id="WP_163240599.1">
    <property type="nucleotide sequence ID" value="NZ_JAAIWN010000007.1"/>
</dbReference>
<sequence length="546" mass="61592">MKKRFSLLFSMLLVFSVFLAACGGGNADGDKADKKDKAKSNAEQELAININTEPPTLNPGLAKDSTSGAVLLQAFEGLTRINKDGKPEEAMAEKIDVSDDQLVYTFTLRDTKWSNGDPVTAQDFEYAWKWVLDPNNGAEYAYQLYYIKGAEAANLKGGSLDEVGIKALDDKTLEVTLENPTPFFTELTAFYTYYPVNKAIAENNPDWHTDAGENFTSNGPFKLVEWSHSDKVILEKNENYWDSDKVKLEKIEMFMINDANTELSMFDNGELDWAGKPNGQLPTDAMQALKDEGRLKIEPFAGIYWYKFNTKVEPLNNVNIRKALTYAIDRKSIINNITQTEEIPAMAIVPPTMFSENEKGYFKDNDVKKAKEYLQKGLEELGLKDASELPPISLSYNTLESHQKIAQAIQDMWKTELGIEVVLDNQEWAVYLDKIQSGDYQIGRLGWAADFNDPINFLEMFRDAAGGNNQTGWENEEFKNLLDESAKEKDPKKRAELLKKAEEIIIDELPVAPIYFNTTSWVQNDSLKGVVVSGLGDAQFKWAYFE</sequence>
<dbReference type="AlphaFoldDB" id="A0A6B3VS27"/>
<dbReference type="Gene3D" id="3.10.105.10">
    <property type="entry name" value="Dipeptide-binding Protein, Domain 3"/>
    <property type="match status" value="1"/>
</dbReference>
<dbReference type="EMBL" id="JAAIWN010000007">
    <property type="protein sequence ID" value="NEY80819.1"/>
    <property type="molecule type" value="Genomic_DNA"/>
</dbReference>
<evidence type="ECO:0000256" key="2">
    <source>
        <dbReference type="ARBA" id="ARBA00005695"/>
    </source>
</evidence>
<evidence type="ECO:0000313" key="10">
    <source>
        <dbReference type="EMBL" id="MBA4536451.1"/>
    </source>
</evidence>
<accession>A0A6B3VS27</accession>
<keyword evidence="4 8" id="KW-0732">Signal</keyword>
<evidence type="ECO:0000259" key="9">
    <source>
        <dbReference type="Pfam" id="PF00496"/>
    </source>
</evidence>
<dbReference type="PROSITE" id="PS51257">
    <property type="entry name" value="PROKAR_LIPOPROTEIN"/>
    <property type="match status" value="1"/>
</dbReference>
<dbReference type="CDD" id="cd08504">
    <property type="entry name" value="PBP2_OppA"/>
    <property type="match status" value="1"/>
</dbReference>
<feature type="signal peptide" evidence="8">
    <location>
        <begin position="1"/>
        <end position="20"/>
    </location>
</feature>
<keyword evidence="6" id="KW-0564">Palmitate</keyword>
<evidence type="ECO:0000313" key="11">
    <source>
        <dbReference type="EMBL" id="NEY80819.1"/>
    </source>
</evidence>
<evidence type="ECO:0000256" key="8">
    <source>
        <dbReference type="SAM" id="SignalP"/>
    </source>
</evidence>
<evidence type="ECO:0000256" key="5">
    <source>
        <dbReference type="ARBA" id="ARBA00022856"/>
    </source>
</evidence>
<dbReference type="Gene3D" id="3.90.76.10">
    <property type="entry name" value="Dipeptide-binding Protein, Domain 1"/>
    <property type="match status" value="1"/>
</dbReference>
<keyword evidence="3" id="KW-0813">Transport</keyword>
<comment type="caution">
    <text evidence="11">The sequence shown here is derived from an EMBL/GenBank/DDBJ whole genome shotgun (WGS) entry which is preliminary data.</text>
</comment>
<keyword evidence="5" id="KW-0571">Peptide transport</keyword>
<dbReference type="PANTHER" id="PTHR30290">
    <property type="entry name" value="PERIPLASMIC BINDING COMPONENT OF ABC TRANSPORTER"/>
    <property type="match status" value="1"/>
</dbReference>
<gene>
    <name evidence="11" type="ORF">G4D64_04610</name>
    <name evidence="10" type="ORF">H1Z61_04645</name>
</gene>
<dbReference type="SUPFAM" id="SSF53850">
    <property type="entry name" value="Periplasmic binding protein-like II"/>
    <property type="match status" value="1"/>
</dbReference>
<evidence type="ECO:0000256" key="4">
    <source>
        <dbReference type="ARBA" id="ARBA00022729"/>
    </source>
</evidence>
<evidence type="ECO:0000313" key="12">
    <source>
        <dbReference type="Proteomes" id="UP000472971"/>
    </source>
</evidence>
<reference evidence="10 13" key="2">
    <citation type="submission" date="2020-07" db="EMBL/GenBank/DDBJ databases">
        <authorList>
            <person name="Feng H."/>
        </authorList>
    </citation>
    <scope>NUCLEOTIDE SEQUENCE [LARGE SCALE GENOMIC DNA]</scope>
    <source>
        <strain evidence="10">S-12</strain>
        <strain evidence="13">s-12</strain>
    </source>
</reference>
<comment type="subcellular location">
    <subcellularLocation>
        <location evidence="1">Cell membrane</location>
        <topology evidence="1">Lipid-anchor</topology>
    </subcellularLocation>
</comment>
<organism evidence="11 12">
    <name type="scientific">Bacillus aquiflavi</name>
    <dbReference type="NCBI Taxonomy" id="2672567"/>
    <lineage>
        <taxon>Bacteria</taxon>
        <taxon>Bacillati</taxon>
        <taxon>Bacillota</taxon>
        <taxon>Bacilli</taxon>
        <taxon>Bacillales</taxon>
        <taxon>Bacillaceae</taxon>
        <taxon>Bacillus</taxon>
    </lineage>
</organism>
<dbReference type="Proteomes" id="UP000472971">
    <property type="component" value="Unassembled WGS sequence"/>
</dbReference>
<dbReference type="Gene3D" id="3.40.190.10">
    <property type="entry name" value="Periplasmic binding protein-like II"/>
    <property type="match status" value="1"/>
</dbReference>
<dbReference type="GO" id="GO:0015833">
    <property type="term" value="P:peptide transport"/>
    <property type="evidence" value="ECO:0007669"/>
    <property type="project" value="UniProtKB-KW"/>
</dbReference>
<keyword evidence="7" id="KW-0449">Lipoprotein</keyword>
<dbReference type="Proteomes" id="UP000570010">
    <property type="component" value="Unassembled WGS sequence"/>
</dbReference>
<dbReference type="GO" id="GO:0043190">
    <property type="term" value="C:ATP-binding cassette (ABC) transporter complex"/>
    <property type="evidence" value="ECO:0007669"/>
    <property type="project" value="InterPro"/>
</dbReference>
<dbReference type="GO" id="GO:1904680">
    <property type="term" value="F:peptide transmembrane transporter activity"/>
    <property type="evidence" value="ECO:0007669"/>
    <property type="project" value="TreeGrafter"/>
</dbReference>
<evidence type="ECO:0000256" key="6">
    <source>
        <dbReference type="ARBA" id="ARBA00023139"/>
    </source>
</evidence>